<dbReference type="AlphaFoldDB" id="A0A7X1E3A3"/>
<protein>
    <submittedName>
        <fullName evidence="5">Glycoside hydrolase family 3 protein</fullName>
    </submittedName>
</protein>
<accession>A0A7X1E3A3</accession>
<dbReference type="InterPro" id="IPR036962">
    <property type="entry name" value="Glyco_hydro_3_N_sf"/>
</dbReference>
<evidence type="ECO:0000256" key="3">
    <source>
        <dbReference type="ARBA" id="ARBA00023295"/>
    </source>
</evidence>
<dbReference type="GO" id="GO:0004553">
    <property type="term" value="F:hydrolase activity, hydrolyzing O-glycosyl compounds"/>
    <property type="evidence" value="ECO:0007669"/>
    <property type="project" value="InterPro"/>
</dbReference>
<dbReference type="PANTHER" id="PTHR30480">
    <property type="entry name" value="BETA-HEXOSAMINIDASE-RELATED"/>
    <property type="match status" value="1"/>
</dbReference>
<organism evidence="5 6">
    <name type="scientific">Puniceicoccus vermicola</name>
    <dbReference type="NCBI Taxonomy" id="388746"/>
    <lineage>
        <taxon>Bacteria</taxon>
        <taxon>Pseudomonadati</taxon>
        <taxon>Verrucomicrobiota</taxon>
        <taxon>Opitutia</taxon>
        <taxon>Puniceicoccales</taxon>
        <taxon>Puniceicoccaceae</taxon>
        <taxon>Puniceicoccus</taxon>
    </lineage>
</organism>
<dbReference type="Gene3D" id="3.20.20.300">
    <property type="entry name" value="Glycoside hydrolase, family 3, N-terminal domain"/>
    <property type="match status" value="1"/>
</dbReference>
<dbReference type="InterPro" id="IPR050226">
    <property type="entry name" value="NagZ_Beta-hexosaminidase"/>
</dbReference>
<dbReference type="PANTHER" id="PTHR30480:SF16">
    <property type="entry name" value="GLYCOSIDE HYDROLASE FAMILY 3 DOMAIN PROTEIN"/>
    <property type="match status" value="1"/>
</dbReference>
<feature type="domain" description="Glycoside hydrolase family 3 N-terminal" evidence="4">
    <location>
        <begin position="4"/>
        <end position="309"/>
    </location>
</feature>
<keyword evidence="6" id="KW-1185">Reference proteome</keyword>
<dbReference type="SUPFAM" id="SSF51445">
    <property type="entry name" value="(Trans)glycosidases"/>
    <property type="match status" value="1"/>
</dbReference>
<dbReference type="Proteomes" id="UP000525652">
    <property type="component" value="Unassembled WGS sequence"/>
</dbReference>
<dbReference type="GO" id="GO:0009254">
    <property type="term" value="P:peptidoglycan turnover"/>
    <property type="evidence" value="ECO:0007669"/>
    <property type="project" value="TreeGrafter"/>
</dbReference>
<gene>
    <name evidence="5" type="ORF">H5P30_03610</name>
</gene>
<keyword evidence="2 5" id="KW-0378">Hydrolase</keyword>
<comment type="similarity">
    <text evidence="1">Belongs to the glycosyl hydrolase 3 family.</text>
</comment>
<comment type="caution">
    <text evidence="5">The sequence shown here is derived from an EMBL/GenBank/DDBJ whole genome shotgun (WGS) entry which is preliminary data.</text>
</comment>
<dbReference type="InterPro" id="IPR001764">
    <property type="entry name" value="Glyco_hydro_3_N"/>
</dbReference>
<evidence type="ECO:0000313" key="6">
    <source>
        <dbReference type="Proteomes" id="UP000525652"/>
    </source>
</evidence>
<proteinExistence type="inferred from homology"/>
<dbReference type="GO" id="GO:0005975">
    <property type="term" value="P:carbohydrate metabolic process"/>
    <property type="evidence" value="ECO:0007669"/>
    <property type="project" value="InterPro"/>
</dbReference>
<dbReference type="InterPro" id="IPR017853">
    <property type="entry name" value="GH"/>
</dbReference>
<sequence>MNPGQLLLVGIPGPELDPETANLYRKIQPGGFILFNRNLESPHQVRKLIDNLRDLSEIEPIITTDQEGGRVSRLRTVGHEPPNPQQLRQKGDPELIRAHGRLTGQLMRLFGFNLNLCPVLDISFDDEADNSLRGRCYGKSPEEVIRNARLFNTAMREEGIASCAKHFPGCAAATVDPHHELPVIRRSIEEMEDCELRPFRAMMEEIDSMMIGHSWYPCYDPEPLASSLSKSVIRDLLQENLGFKGLIMTDDLDMGALLKSHTLNESLDDALGAGNDLLMICHRVEQQREAGRHLEKADRNQIDRALENIANFKKGLQPPTEFSEDAHAALDQQVWNLRVDTLGLEQAKQRGNESYKCSPVEKF</sequence>
<dbReference type="RefSeq" id="WP_185691598.1">
    <property type="nucleotide sequence ID" value="NZ_JACHVA010000040.1"/>
</dbReference>
<dbReference type="Pfam" id="PF00933">
    <property type="entry name" value="Glyco_hydro_3"/>
    <property type="match status" value="1"/>
</dbReference>
<reference evidence="5 6" key="1">
    <citation type="submission" date="2020-07" db="EMBL/GenBank/DDBJ databases">
        <authorList>
            <person name="Feng X."/>
        </authorList>
    </citation>
    <scope>NUCLEOTIDE SEQUENCE [LARGE SCALE GENOMIC DNA]</scope>
    <source>
        <strain evidence="5 6">JCM14086</strain>
    </source>
</reference>
<evidence type="ECO:0000256" key="1">
    <source>
        <dbReference type="ARBA" id="ARBA00005336"/>
    </source>
</evidence>
<evidence type="ECO:0000256" key="2">
    <source>
        <dbReference type="ARBA" id="ARBA00022801"/>
    </source>
</evidence>
<name>A0A7X1E3A3_9BACT</name>
<evidence type="ECO:0000313" key="5">
    <source>
        <dbReference type="EMBL" id="MBC2600861.1"/>
    </source>
</evidence>
<evidence type="ECO:0000259" key="4">
    <source>
        <dbReference type="Pfam" id="PF00933"/>
    </source>
</evidence>
<keyword evidence="3" id="KW-0326">Glycosidase</keyword>
<dbReference type="EMBL" id="JACHVA010000040">
    <property type="protein sequence ID" value="MBC2600861.1"/>
    <property type="molecule type" value="Genomic_DNA"/>
</dbReference>